<protein>
    <submittedName>
        <fullName evidence="4">Chorismate mutase domain-containing protein</fullName>
    </submittedName>
</protein>
<evidence type="ECO:0000313" key="4">
    <source>
        <dbReference type="WBParaSite" id="Minc3s01325g22793"/>
    </source>
</evidence>
<proteinExistence type="predicted"/>
<dbReference type="SUPFAM" id="SSF48600">
    <property type="entry name" value="Chorismate mutase II"/>
    <property type="match status" value="1"/>
</dbReference>
<evidence type="ECO:0000259" key="2">
    <source>
        <dbReference type="PROSITE" id="PS51168"/>
    </source>
</evidence>
<organism evidence="3 4">
    <name type="scientific">Meloidogyne incognita</name>
    <name type="common">Southern root-knot nematode worm</name>
    <name type="synonym">Oxyuris incognita</name>
    <dbReference type="NCBI Taxonomy" id="6306"/>
    <lineage>
        <taxon>Eukaryota</taxon>
        <taxon>Metazoa</taxon>
        <taxon>Ecdysozoa</taxon>
        <taxon>Nematoda</taxon>
        <taxon>Chromadorea</taxon>
        <taxon>Rhabditida</taxon>
        <taxon>Tylenchina</taxon>
        <taxon>Tylenchomorpha</taxon>
        <taxon>Tylenchoidea</taxon>
        <taxon>Meloidogynidae</taxon>
        <taxon>Meloidogyninae</taxon>
        <taxon>Meloidogyne</taxon>
        <taxon>Meloidogyne incognita group</taxon>
    </lineage>
</organism>
<dbReference type="PROSITE" id="PS51168">
    <property type="entry name" value="CHORISMATE_MUT_2"/>
    <property type="match status" value="1"/>
</dbReference>
<dbReference type="WBParaSite" id="Minc3s01325g22793">
    <property type="protein sequence ID" value="Minc3s01325g22793"/>
    <property type="gene ID" value="Minc3s01325g22793"/>
</dbReference>
<dbReference type="Gene3D" id="1.20.59.10">
    <property type="entry name" value="Chorismate mutase"/>
    <property type="match status" value="1"/>
</dbReference>
<keyword evidence="1" id="KW-0732">Signal</keyword>
<dbReference type="InterPro" id="IPR002701">
    <property type="entry name" value="CM_II_prokaryot"/>
</dbReference>
<evidence type="ECO:0000256" key="1">
    <source>
        <dbReference type="SAM" id="SignalP"/>
    </source>
</evidence>
<feature type="signal peptide" evidence="1">
    <location>
        <begin position="1"/>
        <end position="21"/>
    </location>
</feature>
<dbReference type="SMART" id="SM00830">
    <property type="entry name" value="CM_2"/>
    <property type="match status" value="1"/>
</dbReference>
<keyword evidence="3" id="KW-1185">Reference proteome</keyword>
<dbReference type="Proteomes" id="UP000887563">
    <property type="component" value="Unplaced"/>
</dbReference>
<dbReference type="GO" id="GO:0004106">
    <property type="term" value="F:chorismate mutase activity"/>
    <property type="evidence" value="ECO:0007669"/>
    <property type="project" value="InterPro"/>
</dbReference>
<dbReference type="GO" id="GO:0046417">
    <property type="term" value="P:chorismate metabolic process"/>
    <property type="evidence" value="ECO:0007669"/>
    <property type="project" value="InterPro"/>
</dbReference>
<dbReference type="InterPro" id="IPR036263">
    <property type="entry name" value="Chorismate_II_sf"/>
</dbReference>
<dbReference type="AlphaFoldDB" id="A0A914M5Q7"/>
<feature type="domain" description="Chorismate mutase" evidence="2">
    <location>
        <begin position="13"/>
        <end position="107"/>
    </location>
</feature>
<dbReference type="InterPro" id="IPR036979">
    <property type="entry name" value="CM_dom_sf"/>
</dbReference>
<reference evidence="4" key="1">
    <citation type="submission" date="2022-11" db="UniProtKB">
        <authorList>
            <consortium name="WormBaseParasite"/>
        </authorList>
    </citation>
    <scope>IDENTIFICATION</scope>
</reference>
<sequence length="199" mass="23058">MYSKFLNLILFISISIWFVLADQDDNKEKDAVFENVIILVDNVLDFSRPVALFEYANKHPIDHPDKEAAFLERINATAVEIGLDTEFARLFFADQINASKVVQSAYFALWNRTGLPNETVVDIHTTEFQSNMGKVTMDLEKALLPIVKYRDELKCPKETRKIVKELAKKKKIDISCEFNRDKAFVFALRHLCSNRIFYN</sequence>
<feature type="chain" id="PRO_5036789535" evidence="1">
    <location>
        <begin position="22"/>
        <end position="199"/>
    </location>
</feature>
<accession>A0A914M5Q7</accession>
<name>A0A914M5Q7_MELIC</name>
<evidence type="ECO:0000313" key="3">
    <source>
        <dbReference type="Proteomes" id="UP000887563"/>
    </source>
</evidence>